<comment type="caution">
    <text evidence="1">The sequence shown here is derived from an EMBL/GenBank/DDBJ whole genome shotgun (WGS) entry which is preliminary data.</text>
</comment>
<protein>
    <submittedName>
        <fullName evidence="1">Uncharacterized protein</fullName>
    </submittedName>
</protein>
<sequence length="1225" mass="138956">MRGVDTAQFALLGWELIQENNAGISQQLVTKLATDEGLAMVRAITNMTSDIKKLEVVDVFHSTLSPFFKMISHPYVLSSAILEAPLDIVYTFLFGASGHRAINLFKATQNALKMLFEDGATSNENIESALTASLRVLQKIVDLNQRAQVIEKFRNIAMDIASIIPTEWPLHDARRALSRIQQRLNIDIPAMSLEVQDDLQHGVFNMNLDLPGKMSRDGQRHDNDHDNIAKIKVLPTTGEINSQRPEYLPPSYLQGGHLQGMAGLIDRQFRLFREDAIAPIRDIVRIEQDKLGNPCGTEHLGRRARHSIRYVTYENARVLGVKSDLKKGLLVIIEMDQPRAVANLLEKQRRMWWENSKLLCSDALVCLVSSEKRAIFFQVFTPFVRILDADKEETAHDTRDGRDGEFKYHRAVGLFKDKNRATVTLALVEPAEEDDVLWIIAHLGMHNANFSLIEFPSLVLPAFEPTLKALQVMSRSPESIPFADLLTWKPNDGPILLSPPQYARGKDFVFNLEAVAGGKQLIYKPGKGFDHKEMQKTTTLDEAQQISLIAALSRSFVLIQGPPGTGKSYTGVSIIKTLLTNREKANLGPIICVCYTNHALDQLLEHLVKGDVEQVVRIGTRSKSRIVQNLTLQNLARRMPQTRTEKFTKGKYYGYLESEQQRIVKFLKRLEYPRSWQNIQEYLRTYSCRYAELFESVIDEDGFEKEKMRPNKAVKRWIKGKGPDQLMNRPLNELSDIPLHEMSRRERKRLHEFWVEENSKILSNSLLHSLDERRKIKEKIDKCHQEVNIRCLEESHVIGVTTTGLAKNFDLLRRVTAKVLVCEEAGEVLEAQTITSLLPSIEHVILIGDHEQLRPQINTYELQHNSPTGRQFSFDVSLFERLVSPKIGNATLPFSTLRMQRRMHPLISELIRSTLYPQLEDSPSVHQYPEVCGMRDRLFWLHHMQKESGTDPTQESSFSKTNLFEVAMVNGLVSHLVKQGVYAREDIAVITPYLGQLQKLKERLAKSFEIIMAEQDLNDLEAEGISLDMAPDEKVMRKAALVNAVRLATVDNFQGEEAKIIVISLVRSNAERQCGFLRTSNRINVLLSRAQHGMYIIGNADTASSVPMWAHVLSILGMENRIDSKLSLCCPRHPDTPIQVSTPDDFVTLSPEGGCNINHCMTQFDAWSVAFDKKLVVIIHVCAHVAIHAKKNAKLEFLESHCNADINPIVWHVSRSRTQKDFAVC</sequence>
<organism evidence="1">
    <name type="scientific">Ophidiomyces ophidiicola</name>
    <dbReference type="NCBI Taxonomy" id="1387563"/>
    <lineage>
        <taxon>Eukaryota</taxon>
        <taxon>Fungi</taxon>
        <taxon>Dikarya</taxon>
        <taxon>Ascomycota</taxon>
        <taxon>Pezizomycotina</taxon>
        <taxon>Eurotiomycetes</taxon>
        <taxon>Eurotiomycetidae</taxon>
        <taxon>Onygenales</taxon>
        <taxon>Onygenaceae</taxon>
        <taxon>Ophidiomyces</taxon>
    </lineage>
</organism>
<gene>
    <name evidence="1" type="ORF">LOY88_005163</name>
</gene>
<proteinExistence type="predicted"/>
<accession>A0ACB8URW3</accession>
<dbReference type="EMBL" id="JALBCA010000087">
    <property type="protein sequence ID" value="KAI2383598.1"/>
    <property type="molecule type" value="Genomic_DNA"/>
</dbReference>
<evidence type="ECO:0000313" key="1">
    <source>
        <dbReference type="EMBL" id="KAI2383598.1"/>
    </source>
</evidence>
<name>A0ACB8URW3_9EURO</name>
<reference evidence="1" key="1">
    <citation type="journal article" date="2022" name="bioRxiv">
        <title>Population genetic analysis of Ophidiomyces ophidiicola, the causative agent of snake fungal disease, indicates recent introductions to the USA.</title>
        <authorList>
            <person name="Ladner J.T."/>
            <person name="Palmer J.M."/>
            <person name="Ettinger C.L."/>
            <person name="Stajich J.E."/>
            <person name="Farrell T.M."/>
            <person name="Glorioso B.M."/>
            <person name="Lawson B."/>
            <person name="Price S.J."/>
            <person name="Stengle A.G."/>
            <person name="Grear D.A."/>
            <person name="Lorch J.M."/>
        </authorList>
    </citation>
    <scope>NUCLEOTIDE SEQUENCE</scope>
    <source>
        <strain evidence="1">NWHC 24266-5</strain>
    </source>
</reference>